<dbReference type="KEGG" id="acj:ACAM_0868"/>
<dbReference type="Proteomes" id="UP000016887">
    <property type="component" value="Chromosome"/>
</dbReference>
<protein>
    <submittedName>
        <fullName evidence="1">Uncharacterized protein</fullName>
    </submittedName>
</protein>
<dbReference type="eggNOG" id="arCOG15072">
    <property type="taxonomic scope" value="Archaea"/>
</dbReference>
<dbReference type="STRING" id="1198449.ACAM_0868"/>
<reference evidence="1 2" key="1">
    <citation type="journal article" date="2013" name="Appl. Environ. Microbiol.">
        <title>Variation of the Virus-Related Elements within Syntenic Genomes of the Hyperthermophilic Archaeon Aeropyrum.</title>
        <authorList>
            <person name="Daifuku T."/>
            <person name="Yoshida T."/>
            <person name="Kitamura T."/>
            <person name="Kawaichi S."/>
            <person name="Inoue T."/>
            <person name="Nomura K."/>
            <person name="Yoshida Y."/>
            <person name="Kuno S."/>
            <person name="Sako Y."/>
        </authorList>
    </citation>
    <scope>NUCLEOTIDE SEQUENCE [LARGE SCALE GENOMIC DNA]</scope>
    <source>
        <strain evidence="1 2">SY1</strain>
    </source>
</reference>
<name>U3T9X6_9CREN</name>
<gene>
    <name evidence="1" type="ORF">ACAM_0868</name>
</gene>
<keyword evidence="2" id="KW-1185">Reference proteome</keyword>
<accession>U3T9X6</accession>
<sequence length="91" mass="10312">MPQRGVIRVRDGVRPEDLAITLIVECQERGRVRLRAVGDEVCTLFETLRIAQEKMGRALTIKVLDLRPNFSGPARETEILVEVSLEDSHRS</sequence>
<dbReference type="AlphaFoldDB" id="U3T9X6"/>
<dbReference type="RefSeq" id="WP_022541610.1">
    <property type="nucleotide sequence ID" value="NC_022521.1"/>
</dbReference>
<evidence type="ECO:0000313" key="2">
    <source>
        <dbReference type="Proteomes" id="UP000016887"/>
    </source>
</evidence>
<evidence type="ECO:0000313" key="1">
    <source>
        <dbReference type="EMBL" id="BAN90337.1"/>
    </source>
</evidence>
<dbReference type="GeneID" id="17110243"/>
<dbReference type="OrthoDB" id="374201at2157"/>
<dbReference type="EMBL" id="AP012489">
    <property type="protein sequence ID" value="BAN90337.1"/>
    <property type="molecule type" value="Genomic_DNA"/>
</dbReference>
<organism evidence="1 2">
    <name type="scientific">Aeropyrum camini SY1 = JCM 12091</name>
    <dbReference type="NCBI Taxonomy" id="1198449"/>
    <lineage>
        <taxon>Archaea</taxon>
        <taxon>Thermoproteota</taxon>
        <taxon>Thermoprotei</taxon>
        <taxon>Desulfurococcales</taxon>
        <taxon>Desulfurococcaceae</taxon>
        <taxon>Aeropyrum</taxon>
    </lineage>
</organism>
<proteinExistence type="predicted"/>